<dbReference type="GO" id="GO:0006412">
    <property type="term" value="P:translation"/>
    <property type="evidence" value="ECO:0007669"/>
    <property type="project" value="InterPro"/>
</dbReference>
<keyword evidence="5" id="KW-0597">Phosphoprotein</keyword>
<dbReference type="SUPFAM" id="SSF103190">
    <property type="entry name" value="Sensory domain-like"/>
    <property type="match status" value="1"/>
</dbReference>
<dbReference type="PANTHER" id="PTHR43065:SF46">
    <property type="entry name" value="C4-DICARBOXYLATE TRANSPORT SENSOR PROTEIN DCTB"/>
    <property type="match status" value="1"/>
</dbReference>
<evidence type="ECO:0000256" key="11">
    <source>
        <dbReference type="ARBA" id="ARBA00022989"/>
    </source>
</evidence>
<evidence type="ECO:0000256" key="5">
    <source>
        <dbReference type="ARBA" id="ARBA00022553"/>
    </source>
</evidence>
<dbReference type="Gene3D" id="4.10.1060.50">
    <property type="match status" value="1"/>
</dbReference>
<dbReference type="InterPro" id="IPR004358">
    <property type="entry name" value="Sig_transdc_His_kin-like_C"/>
</dbReference>
<dbReference type="InterPro" id="IPR029151">
    <property type="entry name" value="Sensor-like_sf"/>
</dbReference>
<dbReference type="Pfam" id="PF02743">
    <property type="entry name" value="dCache_1"/>
    <property type="match status" value="1"/>
</dbReference>
<dbReference type="InterPro" id="IPR005467">
    <property type="entry name" value="His_kinase_dom"/>
</dbReference>
<dbReference type="PANTHER" id="PTHR43065">
    <property type="entry name" value="SENSOR HISTIDINE KINASE"/>
    <property type="match status" value="1"/>
</dbReference>
<gene>
    <name evidence="16" type="ORF">ENP86_07670</name>
</gene>
<dbReference type="GO" id="GO:0000155">
    <property type="term" value="F:phosphorelay sensor kinase activity"/>
    <property type="evidence" value="ECO:0007669"/>
    <property type="project" value="InterPro"/>
</dbReference>
<keyword evidence="10" id="KW-0067">ATP-binding</keyword>
<dbReference type="EC" id="2.7.13.3" evidence="3"/>
<keyword evidence="11 14" id="KW-1133">Transmembrane helix</keyword>
<dbReference type="CDD" id="cd12914">
    <property type="entry name" value="PDC1_DGC_like"/>
    <property type="match status" value="1"/>
</dbReference>
<dbReference type="InterPro" id="IPR003594">
    <property type="entry name" value="HATPase_dom"/>
</dbReference>
<accession>A0A7V0Z671</accession>
<evidence type="ECO:0000256" key="7">
    <source>
        <dbReference type="ARBA" id="ARBA00022692"/>
    </source>
</evidence>
<feature type="transmembrane region" description="Helical" evidence="14">
    <location>
        <begin position="308"/>
        <end position="327"/>
    </location>
</feature>
<dbReference type="InterPro" id="IPR011332">
    <property type="entry name" value="Ribosomal_zn-bd"/>
</dbReference>
<dbReference type="InterPro" id="IPR038587">
    <property type="entry name" value="Ribosomal_eL40_sf"/>
</dbReference>
<keyword evidence="9" id="KW-0418">Kinase</keyword>
<evidence type="ECO:0000259" key="15">
    <source>
        <dbReference type="PROSITE" id="PS50109"/>
    </source>
</evidence>
<keyword evidence="13 14" id="KW-0472">Membrane</keyword>
<evidence type="ECO:0000256" key="12">
    <source>
        <dbReference type="ARBA" id="ARBA00023012"/>
    </source>
</evidence>
<comment type="subcellular location">
    <subcellularLocation>
        <location evidence="2">Cell membrane</location>
        <topology evidence="2">Multi-pass membrane protein</topology>
    </subcellularLocation>
</comment>
<dbReference type="InterPro" id="IPR036097">
    <property type="entry name" value="HisK_dim/P_sf"/>
</dbReference>
<protein>
    <recommendedName>
        <fullName evidence="3">histidine kinase</fullName>
        <ecNumber evidence="3">2.7.13.3</ecNumber>
    </recommendedName>
</protein>
<evidence type="ECO:0000256" key="14">
    <source>
        <dbReference type="SAM" id="Phobius"/>
    </source>
</evidence>
<dbReference type="InterPro" id="IPR000014">
    <property type="entry name" value="PAS"/>
</dbReference>
<dbReference type="CDD" id="cd18774">
    <property type="entry name" value="PDC2_HK_sensor"/>
    <property type="match status" value="1"/>
</dbReference>
<dbReference type="InterPro" id="IPR035965">
    <property type="entry name" value="PAS-like_dom_sf"/>
</dbReference>
<proteinExistence type="predicted"/>
<dbReference type="InterPro" id="IPR033479">
    <property type="entry name" value="dCache_1"/>
</dbReference>
<keyword evidence="7 14" id="KW-0812">Transmembrane</keyword>
<dbReference type="SUPFAM" id="SSF55874">
    <property type="entry name" value="ATPase domain of HSP90 chaperone/DNA topoisomerase II/histidine kinase"/>
    <property type="match status" value="1"/>
</dbReference>
<dbReference type="EMBL" id="DSKY01000020">
    <property type="protein sequence ID" value="HDY59412.1"/>
    <property type="molecule type" value="Genomic_DNA"/>
</dbReference>
<dbReference type="SMART" id="SM00388">
    <property type="entry name" value="HisKA"/>
    <property type="match status" value="1"/>
</dbReference>
<dbReference type="Gene3D" id="3.30.450.20">
    <property type="entry name" value="PAS domain"/>
    <property type="match status" value="2"/>
</dbReference>
<reference evidence="16" key="1">
    <citation type="journal article" date="2020" name="mSystems">
        <title>Genome- and Community-Level Interaction Insights into Carbon Utilization and Element Cycling Functions of Hydrothermarchaeota in Hydrothermal Sediment.</title>
        <authorList>
            <person name="Zhou Z."/>
            <person name="Liu Y."/>
            <person name="Xu W."/>
            <person name="Pan J."/>
            <person name="Luo Z.H."/>
            <person name="Li M."/>
        </authorList>
    </citation>
    <scope>NUCLEOTIDE SEQUENCE [LARGE SCALE GENOMIC DNA]</scope>
    <source>
        <strain evidence="16">SpSt-258</strain>
    </source>
</reference>
<dbReference type="InterPro" id="IPR036890">
    <property type="entry name" value="HATPase_C_sf"/>
</dbReference>
<evidence type="ECO:0000256" key="9">
    <source>
        <dbReference type="ARBA" id="ARBA00022777"/>
    </source>
</evidence>
<dbReference type="SUPFAM" id="SSF55785">
    <property type="entry name" value="PYP-like sensor domain (PAS domain)"/>
    <property type="match status" value="1"/>
</dbReference>
<evidence type="ECO:0000256" key="13">
    <source>
        <dbReference type="ARBA" id="ARBA00023136"/>
    </source>
</evidence>
<dbReference type="Gene3D" id="1.10.287.130">
    <property type="match status" value="1"/>
</dbReference>
<evidence type="ECO:0000256" key="2">
    <source>
        <dbReference type="ARBA" id="ARBA00004651"/>
    </source>
</evidence>
<dbReference type="PROSITE" id="PS50109">
    <property type="entry name" value="HIS_KIN"/>
    <property type="match status" value="1"/>
</dbReference>
<organism evidence="16">
    <name type="scientific">candidate division WOR-3 bacterium</name>
    <dbReference type="NCBI Taxonomy" id="2052148"/>
    <lineage>
        <taxon>Bacteria</taxon>
        <taxon>Bacteria division WOR-3</taxon>
    </lineage>
</organism>
<keyword evidence="6" id="KW-0808">Transferase</keyword>
<sequence>MKTNSETIICKKCGAENPPYAIQCFKCGNSFYPDIYKGLWQRNLIITFLLFFVPFTFLFYIVHYEVSANFEKHIKNSLNYSVEVNARVIKSFLDERKNDLLSINRINTTNIEGIESKKGEYYQLLENEGWFDFLAIADNNGKIVFSTNNIKANISGRDYFRKAISGVNFTSSIFFSELLNENVLIMSVPLLNIKDKIIGVLLASVSLPKFYNLILDLRIGRTSEIFLVDSLGRFLSPSKLGGNVLQQLGYYEKESNPHKGSGGVIIHRDYRGEKVICAYKKFEEPAWYLVSEMDIKEALAPVNSLRNLIILIFIIFGSFLFFSAIVYSKQVTNLLKKLTIDLKSAFDDISNKKIIIDQINAELRKRLKECESLTKKIIASEKYVRGIIDSITSAMFAIDKEYHITYCNSFAKNFFKIKNIEDFQNIFQVAQLFTDEEVKEKIQNIFIKNASFYIEKKSLSIEGKQFILSISGFPVDTGEDINSATLLIRDVTAEEQMRNQMADYEKLSALSQLALGAAHEINNPLLGITSFIELLLEEETDVEKKARAKEVLESAYRISETVRGLLNFARPTPPKFAKINLNALITESISFLKHQPLFKKIKIEKNLSETIPEITADANQIRQVLVNILLNAAQAIPDKGIITIWTNKVKFEDCVEIKIIDTGVGIPSENLKRVFEPFFTTKKGKGTGLGLSISLSYVKNHSGNIIINSEPGKGTEVKIVLPIRQEGRISTEVIDD</sequence>
<evidence type="ECO:0000256" key="4">
    <source>
        <dbReference type="ARBA" id="ARBA00022475"/>
    </source>
</evidence>
<dbReference type="Gene3D" id="3.30.565.10">
    <property type="entry name" value="Histidine kinase-like ATPase, C-terminal domain"/>
    <property type="match status" value="1"/>
</dbReference>
<comment type="caution">
    <text evidence="16">The sequence shown here is derived from an EMBL/GenBank/DDBJ whole genome shotgun (WGS) entry which is preliminary data.</text>
</comment>
<name>A0A7V0Z671_UNCW3</name>
<dbReference type="InterPro" id="IPR003661">
    <property type="entry name" value="HisK_dim/P_dom"/>
</dbReference>
<evidence type="ECO:0000256" key="3">
    <source>
        <dbReference type="ARBA" id="ARBA00012438"/>
    </source>
</evidence>
<feature type="transmembrane region" description="Helical" evidence="14">
    <location>
        <begin position="44"/>
        <end position="62"/>
    </location>
</feature>
<dbReference type="SUPFAM" id="SSF57829">
    <property type="entry name" value="Zn-binding ribosomal proteins"/>
    <property type="match status" value="1"/>
</dbReference>
<dbReference type="SMART" id="SM00387">
    <property type="entry name" value="HATPase_c"/>
    <property type="match status" value="1"/>
</dbReference>
<evidence type="ECO:0000256" key="10">
    <source>
        <dbReference type="ARBA" id="ARBA00022840"/>
    </source>
</evidence>
<dbReference type="PRINTS" id="PR00344">
    <property type="entry name" value="BCTRLSENSOR"/>
</dbReference>
<dbReference type="AlphaFoldDB" id="A0A7V0Z671"/>
<dbReference type="CDD" id="cd00082">
    <property type="entry name" value="HisKA"/>
    <property type="match status" value="1"/>
</dbReference>
<keyword evidence="4" id="KW-1003">Cell membrane</keyword>
<dbReference type="Pfam" id="PF02518">
    <property type="entry name" value="HATPase_c"/>
    <property type="match status" value="1"/>
</dbReference>
<evidence type="ECO:0000256" key="6">
    <source>
        <dbReference type="ARBA" id="ARBA00022679"/>
    </source>
</evidence>
<feature type="domain" description="Histidine kinase" evidence="15">
    <location>
        <begin position="516"/>
        <end position="725"/>
    </location>
</feature>
<dbReference type="GO" id="GO:0005524">
    <property type="term" value="F:ATP binding"/>
    <property type="evidence" value="ECO:0007669"/>
    <property type="project" value="UniProtKB-KW"/>
</dbReference>
<keyword evidence="8" id="KW-0547">Nucleotide-binding</keyword>
<comment type="catalytic activity">
    <reaction evidence="1">
        <text>ATP + protein L-histidine = ADP + protein N-phospho-L-histidine.</text>
        <dbReference type="EC" id="2.7.13.3"/>
    </reaction>
</comment>
<dbReference type="NCBIfam" id="TIGR00229">
    <property type="entry name" value="sensory_box"/>
    <property type="match status" value="1"/>
</dbReference>
<keyword evidence="12" id="KW-0902">Two-component regulatory system</keyword>
<dbReference type="SUPFAM" id="SSF47384">
    <property type="entry name" value="Homodimeric domain of signal transducing histidine kinase"/>
    <property type="match status" value="1"/>
</dbReference>
<evidence type="ECO:0000256" key="1">
    <source>
        <dbReference type="ARBA" id="ARBA00000085"/>
    </source>
</evidence>
<evidence type="ECO:0000256" key="8">
    <source>
        <dbReference type="ARBA" id="ARBA00022741"/>
    </source>
</evidence>
<dbReference type="Pfam" id="PF00512">
    <property type="entry name" value="HisKA"/>
    <property type="match status" value="1"/>
</dbReference>
<dbReference type="GO" id="GO:0005886">
    <property type="term" value="C:plasma membrane"/>
    <property type="evidence" value="ECO:0007669"/>
    <property type="project" value="UniProtKB-SubCell"/>
</dbReference>
<evidence type="ECO:0000313" key="16">
    <source>
        <dbReference type="EMBL" id="HDY59412.1"/>
    </source>
</evidence>